<reference evidence="2" key="1">
    <citation type="submission" date="2017-02" db="EMBL/GenBank/DDBJ databases">
        <title>Tessaracoccus aquaemaris sp. nov., isolated from the intestine of a Korean rockfish, Sebastes schlegelii, in a marine aquaculture pond.</title>
        <authorList>
            <person name="Tak E.J."/>
            <person name="Bae J.-W."/>
        </authorList>
    </citation>
    <scope>NUCLEOTIDE SEQUENCE [LARGE SCALE GENOMIC DNA]</scope>
    <source>
        <strain evidence="2">NSG39</strain>
    </source>
</reference>
<dbReference type="OrthoDB" id="3727441at2"/>
<dbReference type="InterPro" id="IPR018561">
    <property type="entry name" value="AosR"/>
</dbReference>
<dbReference type="Proteomes" id="UP000188145">
    <property type="component" value="Chromosome"/>
</dbReference>
<dbReference type="STRING" id="1332264.BW730_09280"/>
<dbReference type="Pfam" id="PF09438">
    <property type="entry name" value="DUF2017"/>
    <property type="match status" value="1"/>
</dbReference>
<evidence type="ECO:0000313" key="2">
    <source>
        <dbReference type="Proteomes" id="UP000188145"/>
    </source>
</evidence>
<dbReference type="RefSeq" id="WP_077685984.1">
    <property type="nucleotide sequence ID" value="NZ_CP019606.1"/>
</dbReference>
<protein>
    <submittedName>
        <fullName evidence="1">Uncharacterized protein</fullName>
    </submittedName>
</protein>
<sequence length="198" mass="21757">MRLGGADLVWAFDGRDGRDDGLRAMVGFYVSHLRDLLPAGAESDDPFTQIVADLADDPTERMLGNQRLSRLFPPALTDGEQAGEFWRDSIHNQTRARIADAEVVGADLEAFDGFVPVRLDRVDAWAKTLGALRLFWYSELAGTERLAEPVAAMVEANPGLADLIDWLGYLLEDLMESRTACLGAEASLDPEQFTATDQ</sequence>
<name>A0A1Q2CNK2_9ACTN</name>
<gene>
    <name evidence="1" type="ORF">BW730_09280</name>
</gene>
<keyword evidence="2" id="KW-1185">Reference proteome</keyword>
<dbReference type="EMBL" id="CP019606">
    <property type="protein sequence ID" value="AQP47655.1"/>
    <property type="molecule type" value="Genomic_DNA"/>
</dbReference>
<dbReference type="AlphaFoldDB" id="A0A1Q2CNK2"/>
<accession>A0A1Q2CNK2</accession>
<dbReference type="KEGG" id="tes:BW730_09280"/>
<organism evidence="1 2">
    <name type="scientific">Tessaracoccus aquimaris</name>
    <dbReference type="NCBI Taxonomy" id="1332264"/>
    <lineage>
        <taxon>Bacteria</taxon>
        <taxon>Bacillati</taxon>
        <taxon>Actinomycetota</taxon>
        <taxon>Actinomycetes</taxon>
        <taxon>Propionibacteriales</taxon>
        <taxon>Propionibacteriaceae</taxon>
        <taxon>Tessaracoccus</taxon>
    </lineage>
</organism>
<evidence type="ECO:0000313" key="1">
    <source>
        <dbReference type="EMBL" id="AQP47655.1"/>
    </source>
</evidence>
<proteinExistence type="predicted"/>